<comment type="similarity">
    <text evidence="1">Belongs to the phosphohexose mutase family.</text>
</comment>
<evidence type="ECO:0000256" key="5">
    <source>
        <dbReference type="ARBA" id="ARBA00023235"/>
    </source>
</evidence>
<keyword evidence="2" id="KW-0597">Phosphoprotein</keyword>
<dbReference type="Pfam" id="PF02879">
    <property type="entry name" value="PGM_PMM_II"/>
    <property type="match status" value="1"/>
</dbReference>
<dbReference type="GO" id="GO:0008973">
    <property type="term" value="F:phosphopentomutase activity"/>
    <property type="evidence" value="ECO:0007669"/>
    <property type="project" value="TreeGrafter"/>
</dbReference>
<dbReference type="SUPFAM" id="SSF55957">
    <property type="entry name" value="Phosphoglucomutase, C-terminal domain"/>
    <property type="match status" value="1"/>
</dbReference>
<dbReference type="HOGENOM" id="CLU_016950_0_2_11"/>
<dbReference type="Gene3D" id="3.40.120.10">
    <property type="entry name" value="Alpha-D-Glucose-1,6-Bisphosphate, subunit A, domain 3"/>
    <property type="match status" value="3"/>
</dbReference>
<dbReference type="InterPro" id="IPR016055">
    <property type="entry name" value="A-D-PHexomutase_a/b/a-I/II/III"/>
</dbReference>
<feature type="domain" description="Alpha-D-phosphohexomutase alpha/beta/alpha" evidence="6">
    <location>
        <begin position="60"/>
        <end position="165"/>
    </location>
</feature>
<dbReference type="Pfam" id="PF02878">
    <property type="entry name" value="PGM_PMM_I"/>
    <property type="match status" value="1"/>
</dbReference>
<evidence type="ECO:0000256" key="2">
    <source>
        <dbReference type="ARBA" id="ARBA00022553"/>
    </source>
</evidence>
<evidence type="ECO:0000256" key="3">
    <source>
        <dbReference type="ARBA" id="ARBA00022723"/>
    </source>
</evidence>
<dbReference type="GO" id="GO:0006166">
    <property type="term" value="P:purine ribonucleoside salvage"/>
    <property type="evidence" value="ECO:0007669"/>
    <property type="project" value="TreeGrafter"/>
</dbReference>
<dbReference type="InterPro" id="IPR005846">
    <property type="entry name" value="A-D-PHexomutase_a/b/a-III"/>
</dbReference>
<dbReference type="InterPro" id="IPR005841">
    <property type="entry name" value="Alpha-D-phosphohexomutase_SF"/>
</dbReference>
<dbReference type="InterPro" id="IPR036900">
    <property type="entry name" value="A-D-PHexomutase_C_sf"/>
</dbReference>
<dbReference type="PANTHER" id="PTHR45745:SF1">
    <property type="entry name" value="PHOSPHOGLUCOMUTASE 2B-RELATED"/>
    <property type="match status" value="1"/>
</dbReference>
<evidence type="ECO:0000313" key="10">
    <source>
        <dbReference type="Proteomes" id="UP000014408"/>
    </source>
</evidence>
<dbReference type="GO" id="GO:0005975">
    <property type="term" value="P:carbohydrate metabolic process"/>
    <property type="evidence" value="ECO:0007669"/>
    <property type="project" value="InterPro"/>
</dbReference>
<evidence type="ECO:0000313" key="9">
    <source>
        <dbReference type="EMBL" id="EPD67701.1"/>
    </source>
</evidence>
<dbReference type="Proteomes" id="UP000014408">
    <property type="component" value="Unassembled WGS sequence"/>
</dbReference>
<sequence>MGLMTLTFGTAGLRAPVGPGDGQMNVKQVTRVTAGLASWFAERSAGLNRHHEAPSSLESGIGHALYGDEGPMQFVVGYDARYGSSIFARTAAEVLAGAGYDVILLPGPTPTPVVSWLIRERNLDGGIQITASQNPASDNGYKVYLEDGAQLPVELEASVLEEIAAVGSPFDVPRVTVRCTTDQQRRYVDQVVERVDPEEGDRLRVNNDRAALRVCYTAMHGVGGRALTQALQAAGFAQTWPVPEQQHPDPTFPTVRFPNPEEPDAVELVLATAQSVDADIIVALDPDADRCAVGCKDVDGTYRMLRGDELGPLLATRLVPACGTKAEGATARPIVATSIVSSRLLQRIAQDRGWDYRETPTGFKNLARAAGSPSDLAFAYEEAIGTCPYPGLVADKDGIATALIACCWAAELKSAGTTLLDELHALHRAYGYMAGTQVSLRSSDPAEIVSMIAAHAPHSVAGIPFTTTALPQAAGVLMTGESDVATIRVVARSSGTENKTKVYIEVSDTDTPATTDEILTAVADETREWMRTL</sequence>
<feature type="domain" description="Alpha-D-phosphohexomutase alpha/beta/alpha" evidence="7">
    <location>
        <begin position="186"/>
        <end position="294"/>
    </location>
</feature>
<reference evidence="9 10" key="1">
    <citation type="submission" date="2013-05" db="EMBL/GenBank/DDBJ databases">
        <title>The Genome Sequence of Corynebacterium pyruviciproducens 1773O (ATCC BAA-1742).</title>
        <authorList>
            <consortium name="The Broad Institute Genomics Platform"/>
            <person name="Earl A."/>
            <person name="Ward D."/>
            <person name="Feldgarden M."/>
            <person name="Gevers D."/>
            <person name="Tong J."/>
            <person name="Walker B."/>
            <person name="Young S."/>
            <person name="Zeng Q."/>
            <person name="Gargeya S."/>
            <person name="Fitzgerald M."/>
            <person name="Haas B."/>
            <person name="Abouelleil A."/>
            <person name="Allen A.W."/>
            <person name="Alvarado L."/>
            <person name="Arachchi H.M."/>
            <person name="Berlin A.M."/>
            <person name="Chapman S.B."/>
            <person name="Gainer-Dewar J."/>
            <person name="Goldberg J."/>
            <person name="Griggs A."/>
            <person name="Gujja S."/>
            <person name="Hansen M."/>
            <person name="Howarth C."/>
            <person name="Imamovic A."/>
            <person name="Ireland A."/>
            <person name="Larimer J."/>
            <person name="McCowan C."/>
            <person name="Murphy C."/>
            <person name="Pearson M."/>
            <person name="Poon T.W."/>
            <person name="Priest M."/>
            <person name="Roberts A."/>
            <person name="Saif S."/>
            <person name="Shea T."/>
            <person name="Sisk P."/>
            <person name="Sykes S."/>
            <person name="Wortman J."/>
            <person name="Nusbaum C."/>
            <person name="Birren B."/>
        </authorList>
    </citation>
    <scope>NUCLEOTIDE SEQUENCE [LARGE SCALE GENOMIC DNA]</scope>
    <source>
        <strain evidence="9 10">ATCC BAA-1742</strain>
    </source>
</reference>
<keyword evidence="5" id="KW-0413">Isomerase</keyword>
<organism evidence="9 10">
    <name type="scientific">Corynebacterium pyruviciproducens ATCC BAA-1742</name>
    <dbReference type="NCBI Taxonomy" id="1125779"/>
    <lineage>
        <taxon>Bacteria</taxon>
        <taxon>Bacillati</taxon>
        <taxon>Actinomycetota</taxon>
        <taxon>Actinomycetes</taxon>
        <taxon>Mycobacteriales</taxon>
        <taxon>Corynebacteriaceae</taxon>
        <taxon>Corynebacterium</taxon>
    </lineage>
</organism>
<dbReference type="Pfam" id="PF02880">
    <property type="entry name" value="PGM_PMM_III"/>
    <property type="match status" value="1"/>
</dbReference>
<evidence type="ECO:0000259" key="7">
    <source>
        <dbReference type="Pfam" id="PF02879"/>
    </source>
</evidence>
<evidence type="ECO:0000259" key="8">
    <source>
        <dbReference type="Pfam" id="PF02880"/>
    </source>
</evidence>
<dbReference type="PANTHER" id="PTHR45745">
    <property type="entry name" value="PHOSPHOMANNOMUTASE 45A"/>
    <property type="match status" value="1"/>
</dbReference>
<evidence type="ECO:0000256" key="1">
    <source>
        <dbReference type="ARBA" id="ARBA00010231"/>
    </source>
</evidence>
<protein>
    <recommendedName>
        <fullName evidence="11">Phosphomannomutase</fullName>
    </recommendedName>
</protein>
<dbReference type="CDD" id="cd05799">
    <property type="entry name" value="PGM2"/>
    <property type="match status" value="1"/>
</dbReference>
<dbReference type="RefSeq" id="WP_016458850.1">
    <property type="nucleotide sequence ID" value="NZ_KE150448.1"/>
</dbReference>
<keyword evidence="3" id="KW-0479">Metal-binding</keyword>
<keyword evidence="10" id="KW-1185">Reference proteome</keyword>
<dbReference type="SUPFAM" id="SSF53738">
    <property type="entry name" value="Phosphoglucomutase, first 3 domains"/>
    <property type="match status" value="3"/>
</dbReference>
<dbReference type="EMBL" id="ATBY01000017">
    <property type="protein sequence ID" value="EPD67701.1"/>
    <property type="molecule type" value="Genomic_DNA"/>
</dbReference>
<dbReference type="GO" id="GO:0046872">
    <property type="term" value="F:metal ion binding"/>
    <property type="evidence" value="ECO:0007669"/>
    <property type="project" value="UniProtKB-KW"/>
</dbReference>
<name>S2YTQ0_9CORY</name>
<evidence type="ECO:0008006" key="11">
    <source>
        <dbReference type="Google" id="ProtNLM"/>
    </source>
</evidence>
<dbReference type="InterPro" id="IPR005845">
    <property type="entry name" value="A-D-PHexomutase_a/b/a-II"/>
</dbReference>
<dbReference type="STRING" id="1125779.HMPREF1219_02114"/>
<dbReference type="PATRIC" id="fig|1125779.3.peg.2060"/>
<proteinExistence type="inferred from homology"/>
<gene>
    <name evidence="9" type="ORF">HMPREF1219_02114</name>
</gene>
<dbReference type="PRINTS" id="PR00509">
    <property type="entry name" value="PGMPMM"/>
</dbReference>
<accession>S2YTQ0</accession>
<dbReference type="InterPro" id="IPR005844">
    <property type="entry name" value="A-D-PHexomutase_a/b/a-I"/>
</dbReference>
<feature type="domain" description="Alpha-D-phosphohexomutase alpha/beta/alpha" evidence="8">
    <location>
        <begin position="307"/>
        <end position="420"/>
    </location>
</feature>
<keyword evidence="4" id="KW-0460">Magnesium</keyword>
<evidence type="ECO:0000256" key="4">
    <source>
        <dbReference type="ARBA" id="ARBA00022842"/>
    </source>
</evidence>
<dbReference type="eggNOG" id="COG1109">
    <property type="taxonomic scope" value="Bacteria"/>
</dbReference>
<comment type="caution">
    <text evidence="9">The sequence shown here is derived from an EMBL/GenBank/DDBJ whole genome shotgun (WGS) entry which is preliminary data.</text>
</comment>
<dbReference type="AlphaFoldDB" id="S2YTQ0"/>
<evidence type="ECO:0000259" key="6">
    <source>
        <dbReference type="Pfam" id="PF02878"/>
    </source>
</evidence>